<name>A0A914MIH1_MELIC</name>
<keyword evidence="1" id="KW-1185">Reference proteome</keyword>
<dbReference type="Proteomes" id="UP000887563">
    <property type="component" value="Unplaced"/>
</dbReference>
<organism evidence="1 2">
    <name type="scientific">Meloidogyne incognita</name>
    <name type="common">Southern root-knot nematode worm</name>
    <name type="synonym">Oxyuris incognita</name>
    <dbReference type="NCBI Taxonomy" id="6306"/>
    <lineage>
        <taxon>Eukaryota</taxon>
        <taxon>Metazoa</taxon>
        <taxon>Ecdysozoa</taxon>
        <taxon>Nematoda</taxon>
        <taxon>Chromadorea</taxon>
        <taxon>Rhabditida</taxon>
        <taxon>Tylenchina</taxon>
        <taxon>Tylenchomorpha</taxon>
        <taxon>Tylenchoidea</taxon>
        <taxon>Meloidogynidae</taxon>
        <taxon>Meloidogyninae</taxon>
        <taxon>Meloidogyne</taxon>
        <taxon>Meloidogyne incognita group</taxon>
    </lineage>
</organism>
<proteinExistence type="predicted"/>
<accession>A0A914MIH1</accession>
<evidence type="ECO:0000313" key="1">
    <source>
        <dbReference type="Proteomes" id="UP000887563"/>
    </source>
</evidence>
<reference evidence="2" key="1">
    <citation type="submission" date="2022-11" db="UniProtKB">
        <authorList>
            <consortium name="WormBaseParasite"/>
        </authorList>
    </citation>
    <scope>IDENTIFICATION</scope>
</reference>
<sequence length="94" mass="10853">MCRAFTKTRAVNKQLLKLICNILNSMRICPFSCSTWTCQRRSPRTSITRTGTAIIKHLRRGEATTTSTTNQSRVIAKPAILKRKKLKKRFTQRE</sequence>
<dbReference type="WBParaSite" id="Minc3s01801g26408">
    <property type="protein sequence ID" value="Minc3s01801g26408"/>
    <property type="gene ID" value="Minc3s01801g26408"/>
</dbReference>
<dbReference type="AlphaFoldDB" id="A0A914MIH1"/>
<evidence type="ECO:0000313" key="2">
    <source>
        <dbReference type="WBParaSite" id="Minc3s01801g26408"/>
    </source>
</evidence>
<protein>
    <submittedName>
        <fullName evidence="2">Secreted protein</fullName>
    </submittedName>
</protein>